<evidence type="ECO:0000313" key="1">
    <source>
        <dbReference type="EMBL" id="PKY48585.1"/>
    </source>
</evidence>
<organism evidence="1 2">
    <name type="scientific">Rhizophagus irregularis</name>
    <dbReference type="NCBI Taxonomy" id="588596"/>
    <lineage>
        <taxon>Eukaryota</taxon>
        <taxon>Fungi</taxon>
        <taxon>Fungi incertae sedis</taxon>
        <taxon>Mucoromycota</taxon>
        <taxon>Glomeromycotina</taxon>
        <taxon>Glomeromycetes</taxon>
        <taxon>Glomerales</taxon>
        <taxon>Glomeraceae</taxon>
        <taxon>Rhizophagus</taxon>
    </lineage>
</organism>
<dbReference type="VEuPathDB" id="FungiDB:FUN_003603"/>
<evidence type="ECO:0000313" key="2">
    <source>
        <dbReference type="Proteomes" id="UP000234323"/>
    </source>
</evidence>
<sequence length="260" mass="30417">MSLPKIEGIKKLNDFELNIFLKQRLPDIKNYIDTITDQEDDAGTKSPNRVCIFVDNSNFIAQGEHSVCYKRPLNDLLYYNQIIFDYEGYDINVFGRNCASREKGVNNFVTLKIAKMIYTESPGILVLIAGDGDYYGTLLEAIDYNWKVEVWFWKLGILNSLNKHEPTDLCTKHLFPVKVSDQFKLSVLFPMRMNTLEITCDTIVEDKEIVEWFANLNLFSWIHREGKNIILYLNNERELNIAKEWIVRERKGISIWEKNV</sequence>
<gene>
    <name evidence="1" type="ORF">RhiirA4_544712</name>
</gene>
<protein>
    <recommendedName>
        <fullName evidence="3">NYN domain-containing protein</fullName>
    </recommendedName>
</protein>
<dbReference type="Gene3D" id="3.40.50.1010">
    <property type="entry name" value="5'-nuclease"/>
    <property type="match status" value="1"/>
</dbReference>
<dbReference type="VEuPathDB" id="FungiDB:RhiirA1_414923"/>
<evidence type="ECO:0008006" key="3">
    <source>
        <dbReference type="Google" id="ProtNLM"/>
    </source>
</evidence>
<dbReference type="EMBL" id="LLXI01000652">
    <property type="protein sequence ID" value="PKY48585.1"/>
    <property type="molecule type" value="Genomic_DNA"/>
</dbReference>
<proteinExistence type="predicted"/>
<keyword evidence="2" id="KW-1185">Reference proteome</keyword>
<comment type="caution">
    <text evidence="1">The sequence shown here is derived from an EMBL/GenBank/DDBJ whole genome shotgun (WGS) entry which is preliminary data.</text>
</comment>
<reference evidence="1 2" key="1">
    <citation type="submission" date="2015-10" db="EMBL/GenBank/DDBJ databases">
        <title>Genome analyses suggest a sexual origin of heterokaryosis in a supposedly ancient asexual fungus.</title>
        <authorList>
            <person name="Ropars J."/>
            <person name="Sedzielewska K."/>
            <person name="Noel J."/>
            <person name="Charron P."/>
            <person name="Farinelli L."/>
            <person name="Marton T."/>
            <person name="Kruger M."/>
            <person name="Pelin A."/>
            <person name="Brachmann A."/>
            <person name="Corradi N."/>
        </authorList>
    </citation>
    <scope>NUCLEOTIDE SEQUENCE [LARGE SCALE GENOMIC DNA]</scope>
    <source>
        <strain evidence="1 2">A4</strain>
    </source>
</reference>
<dbReference type="VEuPathDB" id="FungiDB:RhiirFUN_018446"/>
<name>A0A2I1GPP1_9GLOM</name>
<accession>A0A2I1GPP1</accession>
<dbReference type="AlphaFoldDB" id="A0A2I1GPP1"/>
<dbReference type="Proteomes" id="UP000234323">
    <property type="component" value="Unassembled WGS sequence"/>
</dbReference>